<dbReference type="GO" id="GO:0008104">
    <property type="term" value="P:intracellular protein localization"/>
    <property type="evidence" value="ECO:0007669"/>
    <property type="project" value="TreeGrafter"/>
</dbReference>
<dbReference type="Gene3D" id="2.60.120.200">
    <property type="match status" value="1"/>
</dbReference>
<protein>
    <submittedName>
        <fullName evidence="9">Neutral sphingomyelinase activation associated factor</fullName>
    </submittedName>
</protein>
<dbReference type="PhylomeDB" id="A0A0D2X4J9"/>
<dbReference type="SUPFAM" id="SSF81837">
    <property type="entry name" value="BEACH domain"/>
    <property type="match status" value="1"/>
</dbReference>
<feature type="region of interest" description="Disordered" evidence="6">
    <location>
        <begin position="1"/>
        <end position="54"/>
    </location>
</feature>
<dbReference type="PANTHER" id="PTHR13743:SF162">
    <property type="entry name" value="NEUROBEACHIN"/>
    <property type="match status" value="1"/>
</dbReference>
<dbReference type="CDD" id="cd01201">
    <property type="entry name" value="PH_BEACH"/>
    <property type="match status" value="1"/>
</dbReference>
<dbReference type="Pfam" id="PF15787">
    <property type="entry name" value="DUF4704"/>
    <property type="match status" value="1"/>
</dbReference>
<dbReference type="Proteomes" id="UP000008743">
    <property type="component" value="Unassembled WGS sequence"/>
</dbReference>
<feature type="region of interest" description="Disordered" evidence="6">
    <location>
        <begin position="714"/>
        <end position="739"/>
    </location>
</feature>
<dbReference type="GO" id="GO:0016020">
    <property type="term" value="C:membrane"/>
    <property type="evidence" value="ECO:0007669"/>
    <property type="project" value="UniProtKB-SubCell"/>
</dbReference>
<dbReference type="InterPro" id="IPR046852">
    <property type="entry name" value="Neurobeachin_a-sol"/>
</dbReference>
<reference evidence="10" key="1">
    <citation type="submission" date="2011-02" db="EMBL/GenBank/DDBJ databases">
        <title>The Genome Sequence of Capsaspora owczarzaki ATCC 30864.</title>
        <authorList>
            <person name="Russ C."/>
            <person name="Cuomo C."/>
            <person name="Burger G."/>
            <person name="Gray M.W."/>
            <person name="Holland P.W.H."/>
            <person name="King N."/>
            <person name="Lang F.B.F."/>
            <person name="Roger A.J."/>
            <person name="Ruiz-Trillo I."/>
            <person name="Young S.K."/>
            <person name="Zeng Q."/>
            <person name="Gargeya S."/>
            <person name="Alvarado L."/>
            <person name="Berlin A."/>
            <person name="Chapman S.B."/>
            <person name="Chen Z."/>
            <person name="Freedman E."/>
            <person name="Gellesch M."/>
            <person name="Goldberg J."/>
            <person name="Griggs A."/>
            <person name="Gujja S."/>
            <person name="Heilman E."/>
            <person name="Heiman D."/>
            <person name="Howarth C."/>
            <person name="Mehta T."/>
            <person name="Neiman D."/>
            <person name="Pearson M."/>
            <person name="Roberts A."/>
            <person name="Saif S."/>
            <person name="Shea T."/>
            <person name="Shenoy N."/>
            <person name="Sisk P."/>
            <person name="Stolte C."/>
            <person name="Sykes S."/>
            <person name="White J."/>
            <person name="Yandava C."/>
            <person name="Haas B."/>
            <person name="Nusbaum C."/>
            <person name="Birren B."/>
        </authorList>
    </citation>
    <scope>NUCLEOTIDE SEQUENCE</scope>
    <source>
        <strain evidence="10">ATCC 30864</strain>
    </source>
</reference>
<dbReference type="SUPFAM" id="SSF50978">
    <property type="entry name" value="WD40 repeat-like"/>
    <property type="match status" value="1"/>
</dbReference>
<dbReference type="Pfam" id="PF06469">
    <property type="entry name" value="DUF1088"/>
    <property type="match status" value="1"/>
</dbReference>
<dbReference type="PANTHER" id="PTHR13743">
    <property type="entry name" value="BEIGE/BEACH-RELATED"/>
    <property type="match status" value="1"/>
</dbReference>
<evidence type="ECO:0000256" key="2">
    <source>
        <dbReference type="ARBA" id="ARBA00022574"/>
    </source>
</evidence>
<dbReference type="InterPro" id="IPR036322">
    <property type="entry name" value="WD40_repeat_dom_sf"/>
</dbReference>
<feature type="compositionally biased region" description="Low complexity" evidence="6">
    <location>
        <begin position="1"/>
        <end position="19"/>
    </location>
</feature>
<dbReference type="GO" id="GO:0019901">
    <property type="term" value="F:protein kinase binding"/>
    <property type="evidence" value="ECO:0007669"/>
    <property type="project" value="TreeGrafter"/>
</dbReference>
<dbReference type="Pfam" id="PF13385">
    <property type="entry name" value="Laminin_G_3"/>
    <property type="match status" value="1"/>
</dbReference>
<dbReference type="EMBL" id="KE346370">
    <property type="protein sequence ID" value="KJE96189.1"/>
    <property type="molecule type" value="Genomic_DNA"/>
</dbReference>
<feature type="region of interest" description="Disordered" evidence="6">
    <location>
        <begin position="1032"/>
        <end position="1069"/>
    </location>
</feature>
<dbReference type="InterPro" id="IPR015943">
    <property type="entry name" value="WD40/YVTN_repeat-like_dom_sf"/>
</dbReference>
<dbReference type="InterPro" id="IPR050865">
    <property type="entry name" value="BEACH_Domain"/>
</dbReference>
<dbReference type="Pfam" id="PF14844">
    <property type="entry name" value="PH_BEACH"/>
    <property type="match status" value="1"/>
</dbReference>
<dbReference type="InterPro" id="IPR031570">
    <property type="entry name" value="NBEA/BDCP_DUF4704"/>
</dbReference>
<feature type="repeat" description="WD" evidence="5">
    <location>
        <begin position="2545"/>
        <end position="2576"/>
    </location>
</feature>
<accession>A0A0D2X4J9</accession>
<dbReference type="InterPro" id="IPR036372">
    <property type="entry name" value="BEACH_dom_sf"/>
</dbReference>
<feature type="region of interest" description="Disordered" evidence="6">
    <location>
        <begin position="1216"/>
        <end position="1247"/>
    </location>
</feature>
<feature type="region of interest" description="Disordered" evidence="6">
    <location>
        <begin position="1344"/>
        <end position="1375"/>
    </location>
</feature>
<keyword evidence="4" id="KW-0472">Membrane</keyword>
<evidence type="ECO:0000256" key="6">
    <source>
        <dbReference type="SAM" id="MobiDB-lite"/>
    </source>
</evidence>
<dbReference type="PROSITE" id="PS50294">
    <property type="entry name" value="WD_REPEATS_REGION"/>
    <property type="match status" value="1"/>
</dbReference>
<dbReference type="RefSeq" id="XP_004345297.1">
    <property type="nucleotide sequence ID" value="XM_004345247.2"/>
</dbReference>
<dbReference type="OMA" id="FDDAVIH"/>
<proteinExistence type="predicted"/>
<feature type="compositionally biased region" description="Low complexity" evidence="6">
    <location>
        <begin position="714"/>
        <end position="723"/>
    </location>
</feature>
<dbReference type="Gene3D" id="2.130.10.10">
    <property type="entry name" value="YVTN repeat-like/Quinoprotein amine dehydrogenase"/>
    <property type="match status" value="1"/>
</dbReference>
<dbReference type="InterPro" id="IPR046851">
    <property type="entry name" value="NBCH_WD40"/>
</dbReference>
<dbReference type="SMART" id="SM00320">
    <property type="entry name" value="WD40"/>
    <property type="match status" value="4"/>
</dbReference>
<dbReference type="InterPro" id="IPR000409">
    <property type="entry name" value="BEACH_dom"/>
</dbReference>
<keyword evidence="3" id="KW-0677">Repeat</keyword>
<dbReference type="PROSITE" id="PS50082">
    <property type="entry name" value="WD_REPEATS_2"/>
    <property type="match status" value="1"/>
</dbReference>
<dbReference type="Pfam" id="PF20426">
    <property type="entry name" value="NBCH_WD40"/>
    <property type="match status" value="1"/>
</dbReference>
<evidence type="ECO:0000256" key="4">
    <source>
        <dbReference type="ARBA" id="ARBA00023136"/>
    </source>
</evidence>
<feature type="compositionally biased region" description="Low complexity" evidence="6">
    <location>
        <begin position="1849"/>
        <end position="1910"/>
    </location>
</feature>
<evidence type="ECO:0000259" key="8">
    <source>
        <dbReference type="PROSITE" id="PS51783"/>
    </source>
</evidence>
<feature type="domain" description="BEACH" evidence="7">
    <location>
        <begin position="2087"/>
        <end position="2377"/>
    </location>
</feature>
<comment type="subcellular location">
    <subcellularLocation>
        <location evidence="1">Membrane</location>
    </subcellularLocation>
</comment>
<evidence type="ECO:0000313" key="9">
    <source>
        <dbReference type="EMBL" id="KJE96189.1"/>
    </source>
</evidence>
<dbReference type="InterPro" id="IPR010508">
    <property type="entry name" value="NBEA-like_DUF1088"/>
</dbReference>
<feature type="domain" description="BEACH-type PH" evidence="8">
    <location>
        <begin position="1916"/>
        <end position="2025"/>
    </location>
</feature>
<dbReference type="FunFam" id="1.10.1540.10:FF:000001">
    <property type="entry name" value="neurobeachin isoform X1"/>
    <property type="match status" value="1"/>
</dbReference>
<gene>
    <name evidence="9" type="ORF">CAOG_006548</name>
</gene>
<dbReference type="InParanoid" id="A0A0D2X4J9"/>
<evidence type="ECO:0000256" key="1">
    <source>
        <dbReference type="ARBA" id="ARBA00004370"/>
    </source>
</evidence>
<dbReference type="Gene3D" id="1.10.1540.10">
    <property type="entry name" value="BEACH domain"/>
    <property type="match status" value="1"/>
</dbReference>
<dbReference type="eggNOG" id="KOG1787">
    <property type="taxonomic scope" value="Eukaryota"/>
</dbReference>
<name>A0A0D2X4J9_CAPO3</name>
<evidence type="ECO:0000313" key="10">
    <source>
        <dbReference type="Proteomes" id="UP000008743"/>
    </source>
</evidence>
<dbReference type="Pfam" id="PF02138">
    <property type="entry name" value="Beach"/>
    <property type="match status" value="1"/>
</dbReference>
<dbReference type="Pfam" id="PF20425">
    <property type="entry name" value="Neurobeachin"/>
    <property type="match status" value="1"/>
</dbReference>
<dbReference type="InterPro" id="IPR013320">
    <property type="entry name" value="ConA-like_dom_sf"/>
</dbReference>
<keyword evidence="2 5" id="KW-0853">WD repeat</keyword>
<evidence type="ECO:0000256" key="5">
    <source>
        <dbReference type="PROSITE-ProRule" id="PRU00221"/>
    </source>
</evidence>
<dbReference type="OrthoDB" id="26681at2759"/>
<dbReference type="SUPFAM" id="SSF48371">
    <property type="entry name" value="ARM repeat"/>
    <property type="match status" value="1"/>
</dbReference>
<dbReference type="InterPro" id="IPR023362">
    <property type="entry name" value="PH-BEACH_dom"/>
</dbReference>
<keyword evidence="10" id="KW-1185">Reference proteome</keyword>
<evidence type="ECO:0000259" key="7">
    <source>
        <dbReference type="PROSITE" id="PS50197"/>
    </source>
</evidence>
<organism evidence="9 10">
    <name type="scientific">Capsaspora owczarzaki (strain ATCC 30864)</name>
    <dbReference type="NCBI Taxonomy" id="595528"/>
    <lineage>
        <taxon>Eukaryota</taxon>
        <taxon>Filasterea</taxon>
        <taxon>Capsaspora</taxon>
    </lineage>
</organism>
<dbReference type="PROSITE" id="PS50197">
    <property type="entry name" value="BEACH"/>
    <property type="match status" value="1"/>
</dbReference>
<feature type="compositionally biased region" description="Acidic residues" evidence="6">
    <location>
        <begin position="1353"/>
        <end position="1363"/>
    </location>
</feature>
<dbReference type="SUPFAM" id="SSF50729">
    <property type="entry name" value="PH domain-like"/>
    <property type="match status" value="1"/>
</dbReference>
<dbReference type="Gene3D" id="2.30.29.30">
    <property type="entry name" value="Pleckstrin-homology domain (PH domain)/Phosphotyrosine-binding domain (PTB)"/>
    <property type="match status" value="1"/>
</dbReference>
<feature type="compositionally biased region" description="Low complexity" evidence="6">
    <location>
        <begin position="28"/>
        <end position="54"/>
    </location>
</feature>
<dbReference type="PROSITE" id="PS51783">
    <property type="entry name" value="PH_BEACH"/>
    <property type="match status" value="1"/>
</dbReference>
<feature type="region of interest" description="Disordered" evidence="6">
    <location>
        <begin position="1833"/>
        <end position="1910"/>
    </location>
</feature>
<dbReference type="SUPFAM" id="SSF49899">
    <property type="entry name" value="Concanavalin A-like lectins/glucanases"/>
    <property type="match status" value="1"/>
</dbReference>
<dbReference type="InterPro" id="IPR016024">
    <property type="entry name" value="ARM-type_fold"/>
</dbReference>
<dbReference type="SMART" id="SM01026">
    <property type="entry name" value="Beach"/>
    <property type="match status" value="1"/>
</dbReference>
<sequence length="2815" mass="305652">MASLLRRAGSAARHASSALQSGLAHQQGSSASATNSTLSSSSSSSSSPSSASALGSGSAGGFSSDFPAPPVAVAPMLAPMPSQSQLDDEDDTAQQAALKASLANKPVVDLILAIEDAKSPSAQIVSALFDLLVVGEFHLHSNYEIRAIDALYVLLDVAPHCSVNVQAEIWNTLIAILEKSITNLELCSRWGLIEKLLGRIHVFKDDIALTKVLQLVEVLGRYCISVRELRSILRTLKSSDQKLRPRFSVKLMNVLRSMAQEERPNVYFHFSGNQSGIMLPCVTKWPYQTGFTFSTWFRIEPPDPELLKQRLEKPKPYLYCFKTDKGLGYSGHFDGKKLTISFKLSMGKITSDCDVPFDFEPRQWYMFTAVHNYRRIGSSELMCYVNGQLVLKCDIKFVTTTDLFTHCFLGTSTTPSVRTSFCGQIGATYVFNDALSSAQVAAIHALKSDYMSNFRQATESSVPLTTVHRKTLFDGGRLTSAIMFTYNPKAVSGNVCFECSPNDANQWFSAESSGAILLNGSRTVVTHSYHHALESIGGIQTLFPLVSQFDHADQPRDGALGIVYEPDPAYSLTLLSLFAETLAASTTSQSQLDQHRGFTVLAHLLDDVLPTNMSRQVLEVLLQLAQSLRKAAETNSLAAQSLFRDLFDQVLFRFNLWICSDVAVQKRLLGVLASDLVRTESVNVRSLIGVQRLMDLISNFFWLPDPATAAAAAAISATTEPPASRAEPAPDNEDETQSPTGAARYQLAGQPVLHPVTKRAVAQRPNTSDIVELRMIVLTIIKQLVLDGSGITADELSAILNYIVANLSINQEWHVIDAVELILTLMCDHPEPILGLFEQQNGIQVALSLLSAKSVPVRGFGLKILGKLLSWLPTKRADKLIQQHQLFSLISTTLSMYSTELDKTTYNALFEIMLNQVTKQLVPDRFVSRDATSRIAHPGVLRTLFDLVTHDSSSAGTTTLFRLLGDLVMLLSHEPDNRRIFLAFPNWQNWFVTFLKSVTRVQDCGFSAHHLVNPAAAHSSVLVVSGNRQSAAPASARPASPTPPPADPSSSSDASLPPTPTPPGAAAAAQSFSGSAAPAAIVASAAQENLQCAELICTLFRVLLCHALKNEREGYQVWVDTIAVFKHEDLSNSVLTFPELHFRFICDVLLAVEADMQAWRTNDKKSGADFVNMRENSLFVFNVAFFVSIVAENVLTLKDAYAALLTVCSKPTSASPSAANANLSGQTAPGLAPPASERSERSERSSGMSAAGAIVGAIGGALGGAWSTLGAVAANTASGGSSNTVPGVTSVTGTSLFSRNRPSNLFETAPNSAEDNSEEPSFYDSRAMLMVNMASESGATAGLIAGAEPTDPTTEDADEQDLDASDKTSATIESASSRPVLDVQPLVTRLIHLVDLLVFASTISYDQLETRRGMSIGGILRQCLRLVCCRIQTQLTASISTQTAGDATPAAMTNRYLELDAHLLRLSELRRQLVEVMMGHESERFHRLQHYLMIRLKEQESKIDNLRCVLDRMDVKRLRAIVYRDMDGHLRQAQQLLLAELQFLSVIIVSEYKSILDPSNSDPNVPDDDGSLMTSRIEAAFSSVTPLIHESCTDFKPFLSKAFVTPSGTELITKESPCLRAAASVIEVVMALTSSDWQRCLRDVAEQAYRDMVLEGQHLAARYERELRLRSSNAQLAIQAAASIELEAQSSSMFAINKFLGMTFADEANRLVAAQAALRRGTTTASRVYAKVFDLLTNENGPWGLPADSAEQKPITFMKLDSTEDALRRRARLVPNRYGSDHQEAILLIESTNNDADNAGAVSPGVEPITVGGAMAAMRAATKLKLALKAKTATAAHDDDMPFDDDSMNDSMNELPAASSSSAAAASPASSSSTPASSHGTANGAAGSASATATSAPPAATPALPQLGGADPLASTAGKRVLLSAPCEMITPGGKIPGTFKIVTGMFSFTADEDSAAFKELQQNPYRVYLDVVHGQWTFDEVTIVYPRRYMLRHSAIEVFLSNHTTLMVNFADRRVARRALRALPNLASGTEATLGSNFREAARGGLAAMMTTGATGAGAGAGAGANATNAGAVSGGGLSNGSSASSMWARIFLRSDATARWQRREISNFEYLMLLNTMAGRSFNDLNQYPVFPWVLTDYESENLDLKDPSVFRDLSKPIGALNPTRLETFVERFESWEDEEVPAFHYGSHYSAAGYVLFWLIRLEPFSTLFLNLQGGHFDHAGRTFASVGQAWRNCMDSTTDVKELIPELYSLPEMLVNANKYPFGKDDDGATVDNVTLPPWAHGSSEEFVRLHREALESDYVSEHLHEWIDLIFGYKQRGPEAEKAVNVFYYLTYDGAVDIDAISDPVMRQAVEQQIASFGQTPCKLLNTPHPRRGDLDAAAAAQAAGSNATAGAAKAVTPSESTSHWNAESLHSPLLKLPITSDDPVCFVTGNVNLKSIVTVSTSRMFGSHTWTYNAPATMEEGDLAFDLMLDPVLEEQTSGEPVAHSSIVRRLPEPLDQRIAVSSRCFATSADNSVLVTCGYWDNSFKCYALDSGKLLQSVHSHRDVVTCMAMSADGTLLVTGSRDSTVRVWPWSTKKQRCADQPSSTLFGHEHMVSCIAVSTSFDLVASGSRDVVLLHTIGGDFLRSLRHPCFRRVVLVCISPKNGSVTVAYSDKGGALALFSMNGKLLATEDLDETVNAMCHDKNGDFLFTGGARSCLMVKHAFSLKHVHIYASNHSPLCSIALTSDERYVLSGLESGLLVVNSVDFSTWRRDAFEPHSALIPQEQASVLQDLQERDVKRKKLQHDQLFVQQQKLLARPNSVAEVRAAL</sequence>
<dbReference type="InterPro" id="IPR011993">
    <property type="entry name" value="PH-like_dom_sf"/>
</dbReference>
<dbReference type="CDD" id="cd06071">
    <property type="entry name" value="Beach"/>
    <property type="match status" value="1"/>
</dbReference>
<evidence type="ECO:0000256" key="3">
    <source>
        <dbReference type="ARBA" id="ARBA00022737"/>
    </source>
</evidence>
<dbReference type="InterPro" id="IPR001680">
    <property type="entry name" value="WD40_rpt"/>
</dbReference>
<dbReference type="GO" id="GO:0005829">
    <property type="term" value="C:cytosol"/>
    <property type="evidence" value="ECO:0007669"/>
    <property type="project" value="TreeGrafter"/>
</dbReference>